<protein>
    <submittedName>
        <fullName evidence="2">VWA domain-containing protein</fullName>
    </submittedName>
</protein>
<dbReference type="AlphaFoldDB" id="A0A4R0NUN9"/>
<reference evidence="2 3" key="1">
    <citation type="submission" date="2019-02" db="EMBL/GenBank/DDBJ databases">
        <title>Pedobacter sp. RP-1-14 sp. nov., isolated from Arctic soil.</title>
        <authorList>
            <person name="Dahal R.H."/>
        </authorList>
    </citation>
    <scope>NUCLEOTIDE SEQUENCE [LARGE SCALE GENOMIC DNA]</scope>
    <source>
        <strain evidence="2 3">RP-1-14</strain>
    </source>
</reference>
<accession>A0A4R0NUN9</accession>
<dbReference type="SUPFAM" id="SSF53300">
    <property type="entry name" value="vWA-like"/>
    <property type="match status" value="1"/>
</dbReference>
<keyword evidence="1" id="KW-1133">Transmembrane helix</keyword>
<name>A0A4R0NUN9_9SPHI</name>
<sequence length="694" mass="77662">MSDPFNIYILTALLGCLLAGVLFAWLLYRNTVHLDKRLRYSLFASRAVVVALIAFLLSSPLIRSISYQLEKPVIVIGQDNSLSAGNIFPAGFNMEQYENDLKSLADKLSEKYEVKLYSFSDSVKSGLDFSHKGKLSNAAQFINQLNDELLNRNVGAVILATDGIFNRGGSPLYDMDKLNAPVYTIALGDTVPKKDVLVVNVNYNSLVYLDNEFTIDIQAQAFESKGTHTLLSVLENGKKVYEERIQITANPFLKSITVKLKALKLGLQKYTIQLSPVQGEISELNNIQQIYVEVIDTRQKVLIAAAGPHPDIAALKQVISLNKHYDLKIVIGEELDTLNPNDYGLIILYQLPGLQFNTQTFMGKLKQSTASLWYILGAQSDLPAFSSSQTGVTFIGSNGTLQDAFSYPDPNFTAFNLDLAAAKKIDGYDPLQAPFGRVMVNADASVALSQRIGKIKTGNPQLFFISDNGRKTAYLIGEGLWRWKLAEAKEENPSDAVERLISGTVQYLSVKDDKRKFKAYTTKSTFEENENILVNAVLYNDSYVPINTPDVNMEIRNEAGKIYKFLFSRTGATYQLDAGIFPAGTYNYTARTILGDKEHLAKGLFYVNALVAEYQQTIANHQLLNTMSAQTNGKMYMPRDLNKILSAVISSDEIKTVSYEQRKYEELINFKWLFALIIILLSLEWFFRKRNGEI</sequence>
<dbReference type="RefSeq" id="WP_131594612.1">
    <property type="nucleotide sequence ID" value="NZ_SJSL01000001.1"/>
</dbReference>
<feature type="transmembrane region" description="Helical" evidence="1">
    <location>
        <begin position="40"/>
        <end position="62"/>
    </location>
</feature>
<dbReference type="InterPro" id="IPR036465">
    <property type="entry name" value="vWFA_dom_sf"/>
</dbReference>
<dbReference type="EMBL" id="SJSL01000001">
    <property type="protein sequence ID" value="TCD03723.1"/>
    <property type="molecule type" value="Genomic_DNA"/>
</dbReference>
<comment type="caution">
    <text evidence="2">The sequence shown here is derived from an EMBL/GenBank/DDBJ whole genome shotgun (WGS) entry which is preliminary data.</text>
</comment>
<keyword evidence="1" id="KW-0472">Membrane</keyword>
<evidence type="ECO:0000313" key="2">
    <source>
        <dbReference type="EMBL" id="TCD03723.1"/>
    </source>
</evidence>
<evidence type="ECO:0000256" key="1">
    <source>
        <dbReference type="SAM" id="Phobius"/>
    </source>
</evidence>
<dbReference type="PANTHER" id="PTHR37947:SF1">
    <property type="entry name" value="BLL2462 PROTEIN"/>
    <property type="match status" value="1"/>
</dbReference>
<proteinExistence type="predicted"/>
<gene>
    <name evidence="2" type="ORF">EZ437_07150</name>
</gene>
<dbReference type="PANTHER" id="PTHR37947">
    <property type="entry name" value="BLL2462 PROTEIN"/>
    <property type="match status" value="1"/>
</dbReference>
<dbReference type="OrthoDB" id="9763076at2"/>
<feature type="transmembrane region" description="Helical" evidence="1">
    <location>
        <begin position="6"/>
        <end position="28"/>
    </location>
</feature>
<evidence type="ECO:0000313" key="3">
    <source>
        <dbReference type="Proteomes" id="UP000293347"/>
    </source>
</evidence>
<keyword evidence="3" id="KW-1185">Reference proteome</keyword>
<organism evidence="2 3">
    <name type="scientific">Pedobacter psychroterrae</name>
    <dbReference type="NCBI Taxonomy" id="2530453"/>
    <lineage>
        <taxon>Bacteria</taxon>
        <taxon>Pseudomonadati</taxon>
        <taxon>Bacteroidota</taxon>
        <taxon>Sphingobacteriia</taxon>
        <taxon>Sphingobacteriales</taxon>
        <taxon>Sphingobacteriaceae</taxon>
        <taxon>Pedobacter</taxon>
    </lineage>
</organism>
<dbReference type="Proteomes" id="UP000293347">
    <property type="component" value="Unassembled WGS sequence"/>
</dbReference>
<keyword evidence="1" id="KW-0812">Transmembrane</keyword>
<feature type="transmembrane region" description="Helical" evidence="1">
    <location>
        <begin position="670"/>
        <end position="687"/>
    </location>
</feature>